<comment type="caution">
    <text evidence="2">The sequence shown here is derived from an EMBL/GenBank/DDBJ whole genome shotgun (WGS) entry which is preliminary data.</text>
</comment>
<dbReference type="Proteomes" id="UP000252355">
    <property type="component" value="Unassembled WGS sequence"/>
</dbReference>
<dbReference type="Pfam" id="PF04367">
    <property type="entry name" value="DUF502"/>
    <property type="match status" value="1"/>
</dbReference>
<dbReference type="PANTHER" id="PTHR31876:SF26">
    <property type="entry name" value="PROTEIN LIKE COV 2"/>
    <property type="match status" value="1"/>
</dbReference>
<keyword evidence="1" id="KW-0472">Membrane</keyword>
<keyword evidence="1" id="KW-1133">Transmembrane helix</keyword>
<evidence type="ECO:0000256" key="1">
    <source>
        <dbReference type="SAM" id="Phobius"/>
    </source>
</evidence>
<name>A0A367ZPL4_9BACT</name>
<proteinExistence type="predicted"/>
<feature type="transmembrane region" description="Helical" evidence="1">
    <location>
        <begin position="36"/>
        <end position="59"/>
    </location>
</feature>
<feature type="transmembrane region" description="Helical" evidence="1">
    <location>
        <begin position="79"/>
        <end position="100"/>
    </location>
</feature>
<protein>
    <submittedName>
        <fullName evidence="2">Transporter</fullName>
    </submittedName>
</protein>
<dbReference type="EMBL" id="QOQW01000011">
    <property type="protein sequence ID" value="RCK79689.1"/>
    <property type="molecule type" value="Genomic_DNA"/>
</dbReference>
<keyword evidence="1" id="KW-0812">Transmembrane</keyword>
<dbReference type="InterPro" id="IPR007462">
    <property type="entry name" value="COV1-like"/>
</dbReference>
<reference evidence="2 3" key="1">
    <citation type="submission" date="2018-05" db="EMBL/GenBank/DDBJ databases">
        <title>A metagenomic window into the 2 km-deep terrestrial subsurface aquifer revealed taxonomically and functionally diverse microbial community comprising novel uncultured bacterial lineages.</title>
        <authorList>
            <person name="Kadnikov V.V."/>
            <person name="Mardanov A.V."/>
            <person name="Beletsky A.V."/>
            <person name="Banks D."/>
            <person name="Pimenov N.V."/>
            <person name="Frank Y.A."/>
            <person name="Karnachuk O.V."/>
            <person name="Ravin N.V."/>
        </authorList>
    </citation>
    <scope>NUCLEOTIDE SEQUENCE [LARGE SCALE GENOMIC DNA]</scope>
    <source>
        <strain evidence="2">BY5</strain>
    </source>
</reference>
<sequence length="240" mass="26961">MKQNDPHHPLDNDRWQQVAGLAFDAVEALIDRVRTFFITGVILLVPAVVTLFIIFQLFLFADGFLGESISRAMGYRLPGLGLIVTFLLFVVAGAVGQNVLGKRLWRWFEYSLENLPVVRSLYVGIKQVSDVLFQQRKSEFRRVVLVEYPRRDVWMIGFVTSEQATWYASAHFTGRQMVSVFIPTTPNPTSGFLILIDRTQVIDTSLGIEEAMKLVISGGLVQAAPVAHHTGTPDEFTIPH</sequence>
<accession>A0A367ZPL4</accession>
<organism evidence="2 3">
    <name type="scientific">Candidatus Ozemobacter sibiricus</name>
    <dbReference type="NCBI Taxonomy" id="2268124"/>
    <lineage>
        <taxon>Bacteria</taxon>
        <taxon>Candidatus Ozemobacteria</taxon>
        <taxon>Candidatus Ozemobacterales</taxon>
        <taxon>Candidatus Ozemobacteraceae</taxon>
        <taxon>Candidatus Ozemobacter</taxon>
    </lineage>
</organism>
<gene>
    <name evidence="2" type="ORF">OZSIB_4161</name>
</gene>
<dbReference type="AlphaFoldDB" id="A0A367ZPL4"/>
<dbReference type="PANTHER" id="PTHR31876">
    <property type="entry name" value="COV-LIKE PROTEIN 1"/>
    <property type="match status" value="1"/>
</dbReference>
<evidence type="ECO:0000313" key="2">
    <source>
        <dbReference type="EMBL" id="RCK79689.1"/>
    </source>
</evidence>
<evidence type="ECO:0000313" key="3">
    <source>
        <dbReference type="Proteomes" id="UP000252355"/>
    </source>
</evidence>